<accession>A0AAV1A2U3</accession>
<dbReference type="Proteomes" id="UP001157006">
    <property type="component" value="Chromosome 3"/>
</dbReference>
<evidence type="ECO:0000313" key="2">
    <source>
        <dbReference type="Proteomes" id="UP001157006"/>
    </source>
</evidence>
<protein>
    <submittedName>
        <fullName evidence="1">Uncharacterized protein</fullName>
    </submittedName>
</protein>
<name>A0AAV1A2U3_VICFA</name>
<sequence length="135" mass="15095">MNRSSSLSNSSRAARQSLSFHSDRPLLIHTPYFVSPSFPHQLFKFHFDDEDTTSRRRSGDENLKLLRKSYELIAEAVEAEGETKNNLAGYQLVQGLICGYSVDLCECGAVNEKVMALVVQVGTKANWSSFEGMDD</sequence>
<reference evidence="1 2" key="1">
    <citation type="submission" date="2023-01" db="EMBL/GenBank/DDBJ databases">
        <authorList>
            <person name="Kreplak J."/>
        </authorList>
    </citation>
    <scope>NUCLEOTIDE SEQUENCE [LARGE SCALE GENOMIC DNA]</scope>
</reference>
<gene>
    <name evidence="1" type="ORF">VFH_III112360</name>
</gene>
<evidence type="ECO:0000313" key="1">
    <source>
        <dbReference type="EMBL" id="CAI8604013.1"/>
    </source>
</evidence>
<dbReference type="EMBL" id="OX451738">
    <property type="protein sequence ID" value="CAI8604013.1"/>
    <property type="molecule type" value="Genomic_DNA"/>
</dbReference>
<dbReference type="AlphaFoldDB" id="A0AAV1A2U3"/>
<keyword evidence="2" id="KW-1185">Reference proteome</keyword>
<proteinExistence type="predicted"/>
<organism evidence="1 2">
    <name type="scientific">Vicia faba</name>
    <name type="common">Broad bean</name>
    <name type="synonym">Faba vulgaris</name>
    <dbReference type="NCBI Taxonomy" id="3906"/>
    <lineage>
        <taxon>Eukaryota</taxon>
        <taxon>Viridiplantae</taxon>
        <taxon>Streptophyta</taxon>
        <taxon>Embryophyta</taxon>
        <taxon>Tracheophyta</taxon>
        <taxon>Spermatophyta</taxon>
        <taxon>Magnoliopsida</taxon>
        <taxon>eudicotyledons</taxon>
        <taxon>Gunneridae</taxon>
        <taxon>Pentapetalae</taxon>
        <taxon>rosids</taxon>
        <taxon>fabids</taxon>
        <taxon>Fabales</taxon>
        <taxon>Fabaceae</taxon>
        <taxon>Papilionoideae</taxon>
        <taxon>50 kb inversion clade</taxon>
        <taxon>NPAAA clade</taxon>
        <taxon>Hologalegina</taxon>
        <taxon>IRL clade</taxon>
        <taxon>Fabeae</taxon>
        <taxon>Vicia</taxon>
    </lineage>
</organism>